<name>A0ABY4M874_9ACTN</name>
<dbReference type="Proteomes" id="UP000830115">
    <property type="component" value="Chromosome"/>
</dbReference>
<protein>
    <recommendedName>
        <fullName evidence="3">HNH endonuclease</fullName>
    </recommendedName>
</protein>
<organism evidence="1 2">
    <name type="scientific">Streptomyces halobius</name>
    <dbReference type="NCBI Taxonomy" id="2879846"/>
    <lineage>
        <taxon>Bacteria</taxon>
        <taxon>Bacillati</taxon>
        <taxon>Actinomycetota</taxon>
        <taxon>Actinomycetes</taxon>
        <taxon>Kitasatosporales</taxon>
        <taxon>Streptomycetaceae</taxon>
        <taxon>Streptomyces</taxon>
    </lineage>
</organism>
<evidence type="ECO:0000313" key="2">
    <source>
        <dbReference type="Proteomes" id="UP000830115"/>
    </source>
</evidence>
<sequence>MTHERWESRMSDLATVSAEIAPYLALAANSLGTSVITTAQQRLAEHTVTAGEGFFRRLLHRDSADDDGTGTGGSTTQPLLDAQRADALDELLARLDDQERRLLSAAVTAWLHGPANQRDASHLVEHVARLASSAGVTTVHNTPTATGQGSIAAVEIHGDIHMGGSGRAQDGV</sequence>
<reference evidence="1" key="1">
    <citation type="submission" date="2021-10" db="EMBL/GenBank/DDBJ databases">
        <title>Streptomyces nigrumlapis sp.nov.,an antimicrobial producing actinobacterium isolated from Black Gobi rocks.</title>
        <authorList>
            <person name="Wen Y."/>
            <person name="Zhang W."/>
            <person name="Liu X.G."/>
        </authorList>
    </citation>
    <scope>NUCLEOTIDE SEQUENCE</scope>
    <source>
        <strain evidence="1">ST13-2-2</strain>
    </source>
</reference>
<evidence type="ECO:0000313" key="1">
    <source>
        <dbReference type="EMBL" id="UQA93607.1"/>
    </source>
</evidence>
<dbReference type="EMBL" id="CP086322">
    <property type="protein sequence ID" value="UQA93607.1"/>
    <property type="molecule type" value="Genomic_DNA"/>
</dbReference>
<dbReference type="RefSeq" id="WP_248864484.1">
    <property type="nucleotide sequence ID" value="NZ_CP086322.1"/>
</dbReference>
<evidence type="ECO:0008006" key="3">
    <source>
        <dbReference type="Google" id="ProtNLM"/>
    </source>
</evidence>
<gene>
    <name evidence="1" type="ORF">K9S39_18680</name>
</gene>
<keyword evidence="2" id="KW-1185">Reference proteome</keyword>
<accession>A0ABY4M874</accession>
<proteinExistence type="predicted"/>